<keyword evidence="1" id="KW-0812">Transmembrane</keyword>
<protein>
    <recommendedName>
        <fullName evidence="4">Yip1 domain-containing protein</fullName>
    </recommendedName>
</protein>
<sequence length="213" mass="24528">MKSKYNTIIDIFLLQKDFYSKLTDKSMWLYIGIVFVGLRDVIFYILNPQNTKGFFITNLSLNFKTAAVLFITALIIGFVDVICFSYPVFDVIKHFKKRSEGYNASVVNTYSSLITKVMKVYVLTNILLTPMDTLIYFCSRWTFSTESMILLFITTAMGILSYFWFNGAITRGLCVLFRLSNNVRGLVFVLVFCWNALISSAIQYLLSLIITRL</sequence>
<dbReference type="Proteomes" id="UP000003860">
    <property type="component" value="Unassembled WGS sequence"/>
</dbReference>
<evidence type="ECO:0000313" key="2">
    <source>
        <dbReference type="EMBL" id="EGD46372.1"/>
    </source>
</evidence>
<dbReference type="EMBL" id="ACXX02000014">
    <property type="protein sequence ID" value="EGD46372.1"/>
    <property type="molecule type" value="Genomic_DNA"/>
</dbReference>
<dbReference type="OrthoDB" id="2087955at2"/>
<feature type="transmembrane region" description="Helical" evidence="1">
    <location>
        <begin position="27"/>
        <end position="46"/>
    </location>
</feature>
<evidence type="ECO:0000313" key="3">
    <source>
        <dbReference type="Proteomes" id="UP000003860"/>
    </source>
</evidence>
<comment type="caution">
    <text evidence="2">The sequence shown here is derived from an EMBL/GenBank/DDBJ whole genome shotgun (WGS) entry which is preliminary data.</text>
</comment>
<accession>F1TGP1</accession>
<name>F1TGP1_9FIRM</name>
<dbReference type="STRING" id="588581.Cpap_0311"/>
<dbReference type="RefSeq" id="WP_004621389.1">
    <property type="nucleotide sequence ID" value="NZ_ACXX02000014.1"/>
</dbReference>
<keyword evidence="1" id="KW-0472">Membrane</keyword>
<feature type="transmembrane region" description="Helical" evidence="1">
    <location>
        <begin position="186"/>
        <end position="210"/>
    </location>
</feature>
<gene>
    <name evidence="2" type="ORF">Cpap_0311</name>
</gene>
<reference evidence="2" key="2">
    <citation type="submission" date="2011-01" db="EMBL/GenBank/DDBJ databases">
        <title>The Non-contiguous Finished genome of Clostridium papyrosolvens.</title>
        <authorList>
            <person name="Lucas S."/>
            <person name="Copeland A."/>
            <person name="Lapidus A."/>
            <person name="Cheng J.-F."/>
            <person name="Goodwin L."/>
            <person name="Pitluck S."/>
            <person name="Misra M."/>
            <person name="Chertkov O."/>
            <person name="Detter J.C."/>
            <person name="Han C."/>
            <person name="Tapia R."/>
            <person name="Land M."/>
            <person name="Hauser L."/>
            <person name="Kyrpides N."/>
            <person name="Ivanova N."/>
            <person name="Pagani I."/>
            <person name="Mouttaki H."/>
            <person name="He Z."/>
            <person name="Zhou J."/>
            <person name="Hemme C.L."/>
            <person name="Woyke T."/>
        </authorList>
    </citation>
    <scope>NUCLEOTIDE SEQUENCE [LARGE SCALE GENOMIC DNA]</scope>
    <source>
        <strain evidence="2">DSM 2782</strain>
    </source>
</reference>
<reference evidence="2" key="1">
    <citation type="submission" date="2009-07" db="EMBL/GenBank/DDBJ databases">
        <authorList>
            <consortium name="US DOE Joint Genome Institute (JGI-PGF)"/>
            <person name="Lucas S."/>
            <person name="Copeland A."/>
            <person name="Lapidus A."/>
            <person name="Glavina del Rio T."/>
            <person name="Tice H."/>
            <person name="Bruce D."/>
            <person name="Goodwin L."/>
            <person name="Pitluck S."/>
            <person name="Larimer F."/>
            <person name="Land M.L."/>
            <person name="Mouttaki H."/>
            <person name="He Z."/>
            <person name="Zhou J."/>
            <person name="Hemme C.L."/>
        </authorList>
    </citation>
    <scope>NUCLEOTIDE SEQUENCE</scope>
    <source>
        <strain evidence="2">DSM 2782</strain>
    </source>
</reference>
<feature type="transmembrane region" description="Helical" evidence="1">
    <location>
        <begin position="148"/>
        <end position="165"/>
    </location>
</feature>
<keyword evidence="1" id="KW-1133">Transmembrane helix</keyword>
<proteinExistence type="predicted"/>
<dbReference type="AlphaFoldDB" id="F1TGP1"/>
<keyword evidence="3" id="KW-1185">Reference proteome</keyword>
<dbReference type="eggNOG" id="ENOG50333H3">
    <property type="taxonomic scope" value="Bacteria"/>
</dbReference>
<evidence type="ECO:0000256" key="1">
    <source>
        <dbReference type="SAM" id="Phobius"/>
    </source>
</evidence>
<feature type="transmembrane region" description="Helical" evidence="1">
    <location>
        <begin position="120"/>
        <end position="142"/>
    </location>
</feature>
<organism evidence="2 3">
    <name type="scientific">Ruminiclostridium papyrosolvens DSM 2782</name>
    <dbReference type="NCBI Taxonomy" id="588581"/>
    <lineage>
        <taxon>Bacteria</taxon>
        <taxon>Bacillati</taxon>
        <taxon>Bacillota</taxon>
        <taxon>Clostridia</taxon>
        <taxon>Eubacteriales</taxon>
        <taxon>Oscillospiraceae</taxon>
        <taxon>Ruminiclostridium</taxon>
    </lineage>
</organism>
<evidence type="ECO:0008006" key="4">
    <source>
        <dbReference type="Google" id="ProtNLM"/>
    </source>
</evidence>
<feature type="transmembrane region" description="Helical" evidence="1">
    <location>
        <begin position="66"/>
        <end position="89"/>
    </location>
</feature>